<dbReference type="EMBL" id="CAJPDS010000005">
    <property type="protein sequence ID" value="CAF9907511.1"/>
    <property type="molecule type" value="Genomic_DNA"/>
</dbReference>
<name>A0A8H3EI19_9LECA</name>
<feature type="region of interest" description="Disordered" evidence="2">
    <location>
        <begin position="413"/>
        <end position="499"/>
    </location>
</feature>
<proteinExistence type="predicted"/>
<reference evidence="3" key="1">
    <citation type="submission" date="2021-03" db="EMBL/GenBank/DDBJ databases">
        <authorList>
            <person name="Tagirdzhanova G."/>
        </authorList>
    </citation>
    <scope>NUCLEOTIDE SEQUENCE</scope>
</reference>
<sequence>MLDENLPSGSSIAGREAILGADLLCAAFYLRASTDQVRHNASVLLSHHGSDATPAYSIRHPDPSLPASRNRYAVALYDSYNPDVLFGEVLLIPKWTQPTPTKEEIRLNNGVPPPPQPLLPTEFTIQLYNPDQQVVVRAKPGSWNTTPSWEFEMPQQSFRQPSASSLDRTQSDPTASETTPKVAFRWKKEGKLSKDHVCSIAGKSTNLDGSKRKHREPDITIALFKRLSEVTLYESNLYRTEMEDPKGLEVVLLLGAIVIREVFNGQLHEVFNILENPVTLPITPLKTSSVPPISIPQQIPQSPSKHHAPPKFPPRQTKSTKPETRPPPTDPRTQWEIDAETARLQKQISHEEHRRRRAEEAETRRLKKMLEVEEREAIRLKAENDRRKQAEIDRETERLRREFDEEVRRAQQGGFFAQAPVQRPHSAQPIMSGARPQRASVQRPYMEPLGEGVQSISFGNTPATGTNQGKKVKGKKSFWGLRGSGEAQGRLVKKSSSVF</sequence>
<feature type="compositionally biased region" description="Low complexity" evidence="2">
    <location>
        <begin position="291"/>
        <end position="303"/>
    </location>
</feature>
<feature type="region of interest" description="Disordered" evidence="2">
    <location>
        <begin position="291"/>
        <end position="337"/>
    </location>
</feature>
<evidence type="ECO:0000256" key="1">
    <source>
        <dbReference type="SAM" id="Coils"/>
    </source>
</evidence>
<keyword evidence="4" id="KW-1185">Reference proteome</keyword>
<keyword evidence="1" id="KW-0175">Coiled coil</keyword>
<evidence type="ECO:0000256" key="2">
    <source>
        <dbReference type="SAM" id="MobiDB-lite"/>
    </source>
</evidence>
<comment type="caution">
    <text evidence="3">The sequence shown here is derived from an EMBL/GenBank/DDBJ whole genome shotgun (WGS) entry which is preliminary data.</text>
</comment>
<feature type="coiled-coil region" evidence="1">
    <location>
        <begin position="341"/>
        <end position="402"/>
    </location>
</feature>
<dbReference type="Proteomes" id="UP000664521">
    <property type="component" value="Unassembled WGS sequence"/>
</dbReference>
<feature type="region of interest" description="Disordered" evidence="2">
    <location>
        <begin position="146"/>
        <end position="182"/>
    </location>
</feature>
<accession>A0A8H3EI19</accession>
<gene>
    <name evidence="3" type="ORF">HETSPECPRED_007150</name>
</gene>
<dbReference type="OrthoDB" id="3357341at2759"/>
<feature type="compositionally biased region" description="Polar residues" evidence="2">
    <location>
        <begin position="146"/>
        <end position="179"/>
    </location>
</feature>
<evidence type="ECO:0000313" key="4">
    <source>
        <dbReference type="Proteomes" id="UP000664521"/>
    </source>
</evidence>
<dbReference type="AlphaFoldDB" id="A0A8H3EI19"/>
<organism evidence="3 4">
    <name type="scientific">Heterodermia speciosa</name>
    <dbReference type="NCBI Taxonomy" id="116794"/>
    <lineage>
        <taxon>Eukaryota</taxon>
        <taxon>Fungi</taxon>
        <taxon>Dikarya</taxon>
        <taxon>Ascomycota</taxon>
        <taxon>Pezizomycotina</taxon>
        <taxon>Lecanoromycetes</taxon>
        <taxon>OSLEUM clade</taxon>
        <taxon>Lecanoromycetidae</taxon>
        <taxon>Caliciales</taxon>
        <taxon>Physciaceae</taxon>
        <taxon>Heterodermia</taxon>
    </lineage>
</organism>
<protein>
    <submittedName>
        <fullName evidence="3">Uncharacterized protein</fullName>
    </submittedName>
</protein>
<feature type="compositionally biased region" description="Polar residues" evidence="2">
    <location>
        <begin position="454"/>
        <end position="469"/>
    </location>
</feature>
<evidence type="ECO:0000313" key="3">
    <source>
        <dbReference type="EMBL" id="CAF9907511.1"/>
    </source>
</evidence>